<evidence type="ECO:0000256" key="1">
    <source>
        <dbReference type="ARBA" id="ARBA00010790"/>
    </source>
</evidence>
<dbReference type="EMBL" id="OW152822">
    <property type="protein sequence ID" value="CAH2038194.1"/>
    <property type="molecule type" value="Genomic_DNA"/>
</dbReference>
<name>A0ABN8HS28_9NEOP</name>
<protein>
    <recommendedName>
        <fullName evidence="4">Glucose dehydrogenase</fullName>
    </recommendedName>
</protein>
<dbReference type="InterPro" id="IPR036188">
    <property type="entry name" value="FAD/NAD-bd_sf"/>
</dbReference>
<dbReference type="PANTHER" id="PTHR11552:SF147">
    <property type="entry name" value="CHOLINE DEHYDROGENASE, MITOCHONDRIAL"/>
    <property type="match status" value="1"/>
</dbReference>
<proteinExistence type="inferred from homology"/>
<sequence length="108" mass="11702">MDAVVKLGEVTLMQGALQLLSMLQLTSHLFQQDGNIYDGQYFDFVIVGGGSAGSVLANRLSEISWVSVLLIEAGGDPPLESMMRSQPLVKKVKKTFATPEELQMGTDL</sequence>
<evidence type="ECO:0000313" key="3">
    <source>
        <dbReference type="Proteomes" id="UP000837857"/>
    </source>
</evidence>
<dbReference type="Proteomes" id="UP000837857">
    <property type="component" value="Chromosome 10"/>
</dbReference>
<dbReference type="PANTHER" id="PTHR11552">
    <property type="entry name" value="GLUCOSE-METHANOL-CHOLINE GMC OXIDOREDUCTASE"/>
    <property type="match status" value="1"/>
</dbReference>
<dbReference type="SUPFAM" id="SSF51905">
    <property type="entry name" value="FAD/NAD(P)-binding domain"/>
    <property type="match status" value="1"/>
</dbReference>
<reference evidence="2" key="1">
    <citation type="submission" date="2022-03" db="EMBL/GenBank/DDBJ databases">
        <authorList>
            <person name="Martin H S."/>
        </authorList>
    </citation>
    <scope>NUCLEOTIDE SEQUENCE</scope>
</reference>
<organism evidence="2 3">
    <name type="scientific">Iphiclides podalirius</name>
    <name type="common">scarce swallowtail</name>
    <dbReference type="NCBI Taxonomy" id="110791"/>
    <lineage>
        <taxon>Eukaryota</taxon>
        <taxon>Metazoa</taxon>
        <taxon>Ecdysozoa</taxon>
        <taxon>Arthropoda</taxon>
        <taxon>Hexapoda</taxon>
        <taxon>Insecta</taxon>
        <taxon>Pterygota</taxon>
        <taxon>Neoptera</taxon>
        <taxon>Endopterygota</taxon>
        <taxon>Lepidoptera</taxon>
        <taxon>Glossata</taxon>
        <taxon>Ditrysia</taxon>
        <taxon>Papilionoidea</taxon>
        <taxon>Papilionidae</taxon>
        <taxon>Papilioninae</taxon>
        <taxon>Iphiclides</taxon>
    </lineage>
</organism>
<evidence type="ECO:0008006" key="4">
    <source>
        <dbReference type="Google" id="ProtNLM"/>
    </source>
</evidence>
<dbReference type="InterPro" id="IPR012132">
    <property type="entry name" value="GMC_OxRdtase"/>
</dbReference>
<keyword evidence="3" id="KW-1185">Reference proteome</keyword>
<comment type="similarity">
    <text evidence="1">Belongs to the GMC oxidoreductase family.</text>
</comment>
<feature type="non-terminal residue" evidence="2">
    <location>
        <position position="1"/>
    </location>
</feature>
<evidence type="ECO:0000313" key="2">
    <source>
        <dbReference type="EMBL" id="CAH2038194.1"/>
    </source>
</evidence>
<gene>
    <name evidence="2" type="ORF">IPOD504_LOCUS1499</name>
</gene>
<accession>A0ABN8HS28</accession>
<dbReference type="Gene3D" id="3.50.50.60">
    <property type="entry name" value="FAD/NAD(P)-binding domain"/>
    <property type="match status" value="1"/>
</dbReference>